<dbReference type="Pfam" id="PF13923">
    <property type="entry name" value="zf-C3HC4_2"/>
    <property type="match status" value="1"/>
</dbReference>
<evidence type="ECO:0000256" key="3">
    <source>
        <dbReference type="ARBA" id="ARBA00022833"/>
    </source>
</evidence>
<dbReference type="Pfam" id="PF00642">
    <property type="entry name" value="zf-CCCH"/>
    <property type="match status" value="1"/>
</dbReference>
<dbReference type="Gene3D" id="4.10.1000.10">
    <property type="entry name" value="Zinc finger, CCCH-type"/>
    <property type="match status" value="1"/>
</dbReference>
<dbReference type="SMART" id="SM00184">
    <property type="entry name" value="RING"/>
    <property type="match status" value="1"/>
</dbReference>
<gene>
    <name evidence="8" type="ORF">ODALV1_LOCUS29389</name>
</gene>
<dbReference type="PANTHER" id="PTHR12930:SF0">
    <property type="entry name" value="RING FINGER PROTEIN 113B"/>
    <property type="match status" value="1"/>
</dbReference>
<accession>A0ABP1S4U2</accession>
<evidence type="ECO:0000256" key="4">
    <source>
        <dbReference type="PROSITE-ProRule" id="PRU00723"/>
    </source>
</evidence>
<dbReference type="InterPro" id="IPR001841">
    <property type="entry name" value="Znf_RING"/>
</dbReference>
<evidence type="ECO:0000259" key="6">
    <source>
        <dbReference type="PROSITE" id="PS50089"/>
    </source>
</evidence>
<keyword evidence="3 4" id="KW-0862">Zinc</keyword>
<dbReference type="PROSITE" id="PS00518">
    <property type="entry name" value="ZF_RING_1"/>
    <property type="match status" value="1"/>
</dbReference>
<proteinExistence type="predicted"/>
<dbReference type="Gene3D" id="3.30.40.10">
    <property type="entry name" value="Zinc/RING finger domain, C3HC4 (zinc finger)"/>
    <property type="match status" value="1"/>
</dbReference>
<dbReference type="EMBL" id="CAXLJM020000151">
    <property type="protein sequence ID" value="CAL8143248.1"/>
    <property type="molecule type" value="Genomic_DNA"/>
</dbReference>
<evidence type="ECO:0000256" key="2">
    <source>
        <dbReference type="ARBA" id="ARBA00022771"/>
    </source>
</evidence>
<evidence type="ECO:0000259" key="7">
    <source>
        <dbReference type="PROSITE" id="PS50103"/>
    </source>
</evidence>
<keyword evidence="1 4" id="KW-0479">Metal-binding</keyword>
<dbReference type="InterPro" id="IPR013083">
    <property type="entry name" value="Znf_RING/FYVE/PHD"/>
</dbReference>
<dbReference type="PANTHER" id="PTHR12930">
    <property type="entry name" value="ZINC FINGER PROTEIN 183"/>
    <property type="match status" value="1"/>
</dbReference>
<feature type="region of interest" description="Disordered" evidence="5">
    <location>
        <begin position="326"/>
        <end position="346"/>
    </location>
</feature>
<dbReference type="InterPro" id="IPR000571">
    <property type="entry name" value="Znf_CCCH"/>
</dbReference>
<evidence type="ECO:0000313" key="9">
    <source>
        <dbReference type="Proteomes" id="UP001642540"/>
    </source>
</evidence>
<feature type="zinc finger region" description="C3H1-type" evidence="4">
    <location>
        <begin position="202"/>
        <end position="230"/>
    </location>
</feature>
<feature type="domain" description="RING-type" evidence="6">
    <location>
        <begin position="270"/>
        <end position="308"/>
    </location>
</feature>
<dbReference type="CDD" id="cd16539">
    <property type="entry name" value="RING-HC_RNF113A_B"/>
    <property type="match status" value="1"/>
</dbReference>
<dbReference type="PROSITE" id="PS50089">
    <property type="entry name" value="ZF_RING_2"/>
    <property type="match status" value="1"/>
</dbReference>
<comment type="caution">
    <text evidence="8">The sequence shown here is derived from an EMBL/GenBank/DDBJ whole genome shotgun (WGS) entry which is preliminary data.</text>
</comment>
<dbReference type="InterPro" id="IPR039971">
    <property type="entry name" value="CWC24-like"/>
</dbReference>
<evidence type="ECO:0000256" key="5">
    <source>
        <dbReference type="SAM" id="MobiDB-lite"/>
    </source>
</evidence>
<feature type="compositionally biased region" description="Polar residues" evidence="5">
    <location>
        <begin position="62"/>
        <end position="77"/>
    </location>
</feature>
<keyword evidence="9" id="KW-1185">Reference proteome</keyword>
<name>A0ABP1S4U2_9HEXA</name>
<evidence type="ECO:0000313" key="8">
    <source>
        <dbReference type="EMBL" id="CAL8143248.1"/>
    </source>
</evidence>
<evidence type="ECO:0008006" key="10">
    <source>
        <dbReference type="Google" id="ProtNLM"/>
    </source>
</evidence>
<dbReference type="SMART" id="SM00356">
    <property type="entry name" value="ZnF_C3H1"/>
    <property type="match status" value="1"/>
</dbReference>
<keyword evidence="2 4" id="KW-0863">Zinc-finger</keyword>
<protein>
    <recommendedName>
        <fullName evidence="10">RING finger protein</fullName>
    </recommendedName>
</protein>
<dbReference type="Proteomes" id="UP001642540">
    <property type="component" value="Unassembled WGS sequence"/>
</dbReference>
<dbReference type="PROSITE" id="PS50103">
    <property type="entry name" value="ZF_C3H1"/>
    <property type="match status" value="1"/>
</dbReference>
<dbReference type="InterPro" id="IPR036855">
    <property type="entry name" value="Znf_CCCH_sf"/>
</dbReference>
<reference evidence="8 9" key="1">
    <citation type="submission" date="2024-08" db="EMBL/GenBank/DDBJ databases">
        <authorList>
            <person name="Cucini C."/>
            <person name="Frati F."/>
        </authorList>
    </citation>
    <scope>NUCLEOTIDE SEQUENCE [LARGE SCALE GENOMIC DNA]</scope>
</reference>
<dbReference type="SUPFAM" id="SSF90229">
    <property type="entry name" value="CCCH zinc finger"/>
    <property type="match status" value="1"/>
</dbReference>
<feature type="region of interest" description="Disordered" evidence="5">
    <location>
        <begin position="1"/>
        <end position="130"/>
    </location>
</feature>
<evidence type="ECO:0000256" key="1">
    <source>
        <dbReference type="ARBA" id="ARBA00022723"/>
    </source>
</evidence>
<organism evidence="8 9">
    <name type="scientific">Orchesella dallaii</name>
    <dbReference type="NCBI Taxonomy" id="48710"/>
    <lineage>
        <taxon>Eukaryota</taxon>
        <taxon>Metazoa</taxon>
        <taxon>Ecdysozoa</taxon>
        <taxon>Arthropoda</taxon>
        <taxon>Hexapoda</taxon>
        <taxon>Collembola</taxon>
        <taxon>Entomobryomorpha</taxon>
        <taxon>Entomobryoidea</taxon>
        <taxon>Orchesellidae</taxon>
        <taxon>Orchesellinae</taxon>
        <taxon>Orchesella</taxon>
    </lineage>
</organism>
<dbReference type="SUPFAM" id="SSF57850">
    <property type="entry name" value="RING/U-box"/>
    <property type="match status" value="1"/>
</dbReference>
<feature type="domain" description="C3H1-type" evidence="7">
    <location>
        <begin position="202"/>
        <end position="230"/>
    </location>
</feature>
<sequence>MSDNQPEAPGPSCKFSFRKPIRRGQQNSRKREEKPPSDSSSSSSDDDTKIVRTEKRPRRSNPMVQSTGSGLRTVKNQLKSKGPSSSSEDEDDTKERDGRSRVGVYYESSNTGDRAGPSDMGATSIIETETEKDRDAQAIFEKSLEINKELKGKADDGVYRGLNNYARYYEKKDTAQGNAASGSNRKGPVRAPDNIRVTVRWDYQPDICKDYKETGFCGFGDSCKFLHDRSDYKFGWQIEREVAEGRYGKDDGDAEKYEIPDSDDELPFKCLLCRDTFKDPVVTKCKHYFCEKCALQHYKKSQKCYICSAQTFGVFNPAKEIIAKLKNEEESGGGTGGDVDGPVDSD</sequence>
<dbReference type="InterPro" id="IPR017907">
    <property type="entry name" value="Znf_RING_CS"/>
</dbReference>